<dbReference type="SUPFAM" id="SSF51658">
    <property type="entry name" value="Xylose isomerase-like"/>
    <property type="match status" value="1"/>
</dbReference>
<comment type="caution">
    <text evidence="1">The sequence shown here is derived from an EMBL/GenBank/DDBJ whole genome shotgun (WGS) entry which is preliminary data.</text>
</comment>
<sequence length="307" mass="34275">MKENNAGFIIGAYPCAPSFHQSGEEKETQFWRKLADVPGIRGLEQPCLEHLHPYGDEYLFKHTPDDWQIVVTAIMETMRRRGANGGFGLASTDEAQRKSCVEYYRHVWEKISRTNDRFAKQKVIALEIQAAPAIGNPSVTQAAERFAQSLTELQSWDWPCELVIEHCDAMTQPDARKGFLPLEQELKSDLGICLNWARSAIEGRNTALPLEHARLCQQTGKLAGLMFSGTALNGPYGEWQDSHAPFSTFTDESLLTVEIAREMLSVSPLESFKFIGIKLLEINPEASVEHRVAILADGISALRSALT</sequence>
<dbReference type="InterPro" id="IPR032344">
    <property type="entry name" value="DUF4862"/>
</dbReference>
<accession>A0A1B7I431</accession>
<dbReference type="RefSeq" id="WP_064512503.1">
    <property type="nucleotide sequence ID" value="NZ_LXEP01000007.1"/>
</dbReference>
<organism evidence="1 2">
    <name type="scientific">Buttiauxella gaviniae ATCC 51604</name>
    <dbReference type="NCBI Taxonomy" id="1354253"/>
    <lineage>
        <taxon>Bacteria</taxon>
        <taxon>Pseudomonadati</taxon>
        <taxon>Pseudomonadota</taxon>
        <taxon>Gammaproteobacteria</taxon>
        <taxon>Enterobacterales</taxon>
        <taxon>Enterobacteriaceae</taxon>
        <taxon>Buttiauxella</taxon>
    </lineage>
</organism>
<name>A0A1B7I431_9ENTR</name>
<dbReference type="AlphaFoldDB" id="A0A1B7I431"/>
<dbReference type="PATRIC" id="fig|1354253.4.peg.879"/>
<evidence type="ECO:0000313" key="2">
    <source>
        <dbReference type="Proteomes" id="UP000078504"/>
    </source>
</evidence>
<protein>
    <submittedName>
        <fullName evidence="1">Putative chemotaxis protein</fullName>
    </submittedName>
</protein>
<dbReference type="InterPro" id="IPR036237">
    <property type="entry name" value="Xyl_isomerase-like_sf"/>
</dbReference>
<dbReference type="Proteomes" id="UP000078504">
    <property type="component" value="Unassembled WGS sequence"/>
</dbReference>
<dbReference type="Pfam" id="PF16154">
    <property type="entry name" value="DUF4862"/>
    <property type="match status" value="1"/>
</dbReference>
<reference evidence="1 2" key="1">
    <citation type="submission" date="2016-04" db="EMBL/GenBank/DDBJ databases">
        <title>ATOL: Assembling a taxonomically balanced genome-scale reconstruction of the evolutionary history of the Enterobacteriaceae.</title>
        <authorList>
            <person name="Plunkett G.III."/>
            <person name="Neeno-Eckwall E.C."/>
            <person name="Glasner J.D."/>
            <person name="Perna N.T."/>
        </authorList>
    </citation>
    <scope>NUCLEOTIDE SEQUENCE [LARGE SCALE GENOMIC DNA]</scope>
    <source>
        <strain evidence="1 2">ATCC 51604</strain>
    </source>
</reference>
<dbReference type="EMBL" id="LXEP01000007">
    <property type="protein sequence ID" value="OAT23089.1"/>
    <property type="molecule type" value="Genomic_DNA"/>
</dbReference>
<gene>
    <name evidence="1" type="ORF">M977_00855</name>
</gene>
<proteinExistence type="predicted"/>
<evidence type="ECO:0000313" key="1">
    <source>
        <dbReference type="EMBL" id="OAT23089.1"/>
    </source>
</evidence>